<evidence type="ECO:0000256" key="13">
    <source>
        <dbReference type="PROSITE-ProRule" id="PRU10141"/>
    </source>
</evidence>
<evidence type="ECO:0000256" key="4">
    <source>
        <dbReference type="ARBA" id="ARBA00022692"/>
    </source>
</evidence>
<comment type="caution">
    <text evidence="12">Lacks conserved residue(s) required for the propagation of feature annotation.</text>
</comment>
<dbReference type="GO" id="GO:0016020">
    <property type="term" value="C:membrane"/>
    <property type="evidence" value="ECO:0007669"/>
    <property type="project" value="UniProtKB-SubCell"/>
</dbReference>
<dbReference type="InterPro" id="IPR045874">
    <property type="entry name" value="LRK10/LRL21-25-like"/>
</dbReference>
<dbReference type="PROSITE" id="PS01186">
    <property type="entry name" value="EGF_2"/>
    <property type="match status" value="1"/>
</dbReference>
<dbReference type="InterPro" id="IPR000719">
    <property type="entry name" value="Prot_kinase_dom"/>
</dbReference>
<dbReference type="PANTHER" id="PTHR27009">
    <property type="entry name" value="RUST RESISTANCE KINASE LR10-RELATED"/>
    <property type="match status" value="1"/>
</dbReference>
<feature type="binding site" evidence="13">
    <location>
        <position position="396"/>
    </location>
    <ligand>
        <name>ATP</name>
        <dbReference type="ChEBI" id="CHEBI:30616"/>
    </ligand>
</feature>
<dbReference type="OrthoDB" id="4062651at2759"/>
<dbReference type="Gene3D" id="3.30.200.20">
    <property type="entry name" value="Phosphorylase Kinase, domain 1"/>
    <property type="match status" value="1"/>
</dbReference>
<evidence type="ECO:0000256" key="15">
    <source>
        <dbReference type="SAM" id="Phobius"/>
    </source>
</evidence>
<dbReference type="Pfam" id="PF13947">
    <property type="entry name" value="GUB_WAK_bind"/>
    <property type="match status" value="1"/>
</dbReference>
<evidence type="ECO:0008006" key="19">
    <source>
        <dbReference type="Google" id="ProtNLM"/>
    </source>
</evidence>
<proteinExistence type="predicted"/>
<feature type="region of interest" description="Disordered" evidence="14">
    <location>
        <begin position="10"/>
        <end position="29"/>
    </location>
</feature>
<keyword evidence="4 15" id="KW-0812">Transmembrane</keyword>
<dbReference type="GO" id="GO:0030247">
    <property type="term" value="F:polysaccharide binding"/>
    <property type="evidence" value="ECO:0007669"/>
    <property type="project" value="InterPro"/>
</dbReference>
<dbReference type="FunFam" id="3.30.200.20:FF:000178">
    <property type="entry name" value="serine/threonine-protein kinase PBS1-like"/>
    <property type="match status" value="1"/>
</dbReference>
<gene>
    <name evidence="18" type="ORF">SETIT_5G094900v2</name>
</gene>
<dbReference type="PROSITE" id="PS50011">
    <property type="entry name" value="PROTEIN_KINASE_DOM"/>
    <property type="match status" value="1"/>
</dbReference>
<dbReference type="FunFam" id="1.10.510.10:FF:000590">
    <property type="entry name" value="PR5-like receptor kinase"/>
    <property type="match status" value="1"/>
</dbReference>
<dbReference type="PROSITE" id="PS50026">
    <property type="entry name" value="EGF_3"/>
    <property type="match status" value="1"/>
</dbReference>
<keyword evidence="10 15" id="KW-0472">Membrane</keyword>
<dbReference type="InterPro" id="IPR008271">
    <property type="entry name" value="Ser/Thr_kinase_AS"/>
</dbReference>
<feature type="transmembrane region" description="Helical" evidence="15">
    <location>
        <begin position="298"/>
        <end position="319"/>
    </location>
</feature>
<dbReference type="SMART" id="SM00220">
    <property type="entry name" value="S_TKc"/>
    <property type="match status" value="1"/>
</dbReference>
<evidence type="ECO:0000256" key="6">
    <source>
        <dbReference type="ARBA" id="ARBA00022741"/>
    </source>
</evidence>
<feature type="domain" description="EGF-like" evidence="17">
    <location>
        <begin position="249"/>
        <end position="290"/>
    </location>
</feature>
<accession>A0A368R3C0</accession>
<feature type="domain" description="Protein kinase" evidence="16">
    <location>
        <begin position="368"/>
        <end position="642"/>
    </location>
</feature>
<keyword evidence="8 13" id="KW-0067">ATP-binding</keyword>
<evidence type="ECO:0000256" key="11">
    <source>
        <dbReference type="ARBA" id="ARBA00023180"/>
    </source>
</evidence>
<evidence type="ECO:0000256" key="2">
    <source>
        <dbReference type="ARBA" id="ARBA00022527"/>
    </source>
</evidence>
<dbReference type="AlphaFoldDB" id="A0A368R3C0"/>
<name>A0A368R3C0_SETIT</name>
<dbReference type="Pfam" id="PF00069">
    <property type="entry name" value="Pkinase"/>
    <property type="match status" value="1"/>
</dbReference>
<dbReference type="PROSITE" id="PS00107">
    <property type="entry name" value="PROTEIN_KINASE_ATP"/>
    <property type="match status" value="1"/>
</dbReference>
<keyword evidence="11" id="KW-0325">Glycoprotein</keyword>
<dbReference type="Pfam" id="PF14380">
    <property type="entry name" value="WAK_assoc"/>
    <property type="match status" value="1"/>
</dbReference>
<dbReference type="InterPro" id="IPR017441">
    <property type="entry name" value="Protein_kinase_ATP_BS"/>
</dbReference>
<keyword evidence="7" id="KW-0418">Kinase</keyword>
<keyword evidence="6 13" id="KW-0547">Nucleotide-binding</keyword>
<evidence type="ECO:0000256" key="7">
    <source>
        <dbReference type="ARBA" id="ARBA00022777"/>
    </source>
</evidence>
<reference evidence="18" key="2">
    <citation type="submission" date="2015-07" db="EMBL/GenBank/DDBJ databases">
        <authorList>
            <person name="Noorani M."/>
        </authorList>
    </citation>
    <scope>NUCLEOTIDE SEQUENCE</scope>
    <source>
        <strain evidence="18">Yugu1</strain>
    </source>
</reference>
<sequence>MCICASFASPCTHPHSPIPSIPQPPSSYTDRKTSLMHPALVLFPLAASLLLLQDHASADCEPATCGNLTLRYPFWLGSGNQTSSPCGHPSFEIRCSDDRRRSVASLKGSSIHVLSIDYANYSFVASHTRVAAADGVCRTDFNMSVSIAISQFTISPRNRALCFLYNCTGGAAPIGPDEYVNATSSCRAPIYAYLGGAYYWDKPPAIATDGCTYTYFPVLGREPETMTAANYSQLLKDGFVLEWEAAGIGIGDCAASACNARGGKCRYDNATAAFQCLCPDGWRAAGSTCSGGSNRKKIVSIISMTVAASLLLPCIYMLVWHGKRGKLHFFLCEKTSKSTERNIEALIVLHGSLAPKRYKYSQVTKITSSFSDKLGEGGYGSVFKGRLDDGHQVAVKFLHDSKGEGEDFVNEVMSIGRTSHVNIVSLFGFCLEGSKRALIYEYMPNGSLDKFIYSESPKAVLGWDKLYTIAIGIARGLEYLHHSCNTRIVHFDIKPQNILLDEDFHPKVADFGLAKLCHTKESKLSMTGARGTVGFIAPEVHSRTFGVVSTKSDVYSYGMMLLEMVGGRKNVKSVAQKSSEKYFPHWIYDRVRQGDGLQACEVSSENEGIAKKMSVIGLWCIQILPMHRPTIAKVLEMFERGLDDLDMPPRQNFSQILEDPCCNLNAESTSTRSGTKTQVFSEVLKMKEMSVVNSKSLHRLPTL</sequence>
<protein>
    <recommendedName>
        <fullName evidence="19">Protein kinase domain-containing protein</fullName>
    </recommendedName>
</protein>
<evidence type="ECO:0000256" key="10">
    <source>
        <dbReference type="ARBA" id="ARBA00023136"/>
    </source>
</evidence>
<evidence type="ECO:0000256" key="3">
    <source>
        <dbReference type="ARBA" id="ARBA00022679"/>
    </source>
</evidence>
<evidence type="ECO:0000256" key="8">
    <source>
        <dbReference type="ARBA" id="ARBA00022840"/>
    </source>
</evidence>
<evidence type="ECO:0000256" key="1">
    <source>
        <dbReference type="ARBA" id="ARBA00004479"/>
    </source>
</evidence>
<reference evidence="18" key="1">
    <citation type="journal article" date="2012" name="Nat. Biotechnol.">
        <title>Reference genome sequence of the model plant Setaria.</title>
        <authorList>
            <person name="Bennetzen J.L."/>
            <person name="Schmutz J."/>
            <person name="Wang H."/>
            <person name="Percifield R."/>
            <person name="Hawkins J."/>
            <person name="Pontaroli A.C."/>
            <person name="Estep M."/>
            <person name="Feng L."/>
            <person name="Vaughn J.N."/>
            <person name="Grimwood J."/>
            <person name="Jenkins J."/>
            <person name="Barry K."/>
            <person name="Lindquist E."/>
            <person name="Hellsten U."/>
            <person name="Deshpande S."/>
            <person name="Wang X."/>
            <person name="Wu X."/>
            <person name="Mitros T."/>
            <person name="Triplett J."/>
            <person name="Yang X."/>
            <person name="Ye C.Y."/>
            <person name="Mauro-Herrera M."/>
            <person name="Wang L."/>
            <person name="Li P."/>
            <person name="Sharma M."/>
            <person name="Sharma R."/>
            <person name="Ronald P.C."/>
            <person name="Panaud O."/>
            <person name="Kellogg E.A."/>
            <person name="Brutnell T.P."/>
            <person name="Doust A.N."/>
            <person name="Tuskan G.A."/>
            <person name="Rokhsar D."/>
            <person name="Devos K.M."/>
        </authorList>
    </citation>
    <scope>NUCLEOTIDE SEQUENCE [LARGE SCALE GENOMIC DNA]</scope>
    <source>
        <strain evidence="18">Yugu1</strain>
    </source>
</reference>
<comment type="subcellular location">
    <subcellularLocation>
        <location evidence="1">Membrane</location>
        <topology evidence="1">Single-pass type I membrane protein</topology>
    </subcellularLocation>
</comment>
<evidence type="ECO:0000313" key="18">
    <source>
        <dbReference type="EMBL" id="RCV24558.1"/>
    </source>
</evidence>
<keyword evidence="3" id="KW-0808">Transferase</keyword>
<keyword evidence="2" id="KW-0723">Serine/threonine-protein kinase</keyword>
<dbReference type="GO" id="GO:0005524">
    <property type="term" value="F:ATP binding"/>
    <property type="evidence" value="ECO:0007669"/>
    <property type="project" value="UniProtKB-UniRule"/>
</dbReference>
<dbReference type="Gene3D" id="1.10.510.10">
    <property type="entry name" value="Transferase(Phosphotransferase) domain 1"/>
    <property type="match status" value="1"/>
</dbReference>
<evidence type="ECO:0000259" key="16">
    <source>
        <dbReference type="PROSITE" id="PS50011"/>
    </source>
</evidence>
<evidence type="ECO:0000256" key="5">
    <source>
        <dbReference type="ARBA" id="ARBA00022729"/>
    </source>
</evidence>
<evidence type="ECO:0000259" key="17">
    <source>
        <dbReference type="PROSITE" id="PS50026"/>
    </source>
</evidence>
<dbReference type="GO" id="GO:0004674">
    <property type="term" value="F:protein serine/threonine kinase activity"/>
    <property type="evidence" value="ECO:0007669"/>
    <property type="project" value="UniProtKB-KW"/>
</dbReference>
<evidence type="ECO:0000256" key="9">
    <source>
        <dbReference type="ARBA" id="ARBA00022989"/>
    </source>
</evidence>
<dbReference type="InterPro" id="IPR032872">
    <property type="entry name" value="WAK_assoc_C"/>
</dbReference>
<feature type="compositionally biased region" description="Pro residues" evidence="14">
    <location>
        <begin position="16"/>
        <end position="25"/>
    </location>
</feature>
<evidence type="ECO:0000256" key="14">
    <source>
        <dbReference type="SAM" id="MobiDB-lite"/>
    </source>
</evidence>
<dbReference type="InterPro" id="IPR000742">
    <property type="entry name" value="EGF"/>
</dbReference>
<dbReference type="PROSITE" id="PS00108">
    <property type="entry name" value="PROTEIN_KINASE_ST"/>
    <property type="match status" value="1"/>
</dbReference>
<keyword evidence="9 15" id="KW-1133">Transmembrane helix</keyword>
<dbReference type="SUPFAM" id="SSF56112">
    <property type="entry name" value="Protein kinase-like (PK-like)"/>
    <property type="match status" value="1"/>
</dbReference>
<dbReference type="EMBL" id="CM003532">
    <property type="protein sequence ID" value="RCV24558.1"/>
    <property type="molecule type" value="Genomic_DNA"/>
</dbReference>
<dbReference type="InterPro" id="IPR025287">
    <property type="entry name" value="WAK_GUB"/>
</dbReference>
<keyword evidence="12" id="KW-0245">EGF-like domain</keyword>
<organism evidence="18">
    <name type="scientific">Setaria italica</name>
    <name type="common">Foxtail millet</name>
    <name type="synonym">Panicum italicum</name>
    <dbReference type="NCBI Taxonomy" id="4555"/>
    <lineage>
        <taxon>Eukaryota</taxon>
        <taxon>Viridiplantae</taxon>
        <taxon>Streptophyta</taxon>
        <taxon>Embryophyta</taxon>
        <taxon>Tracheophyta</taxon>
        <taxon>Spermatophyta</taxon>
        <taxon>Magnoliopsida</taxon>
        <taxon>Liliopsida</taxon>
        <taxon>Poales</taxon>
        <taxon>Poaceae</taxon>
        <taxon>PACMAD clade</taxon>
        <taxon>Panicoideae</taxon>
        <taxon>Panicodae</taxon>
        <taxon>Paniceae</taxon>
        <taxon>Cenchrinae</taxon>
        <taxon>Setaria</taxon>
    </lineage>
</organism>
<evidence type="ECO:0000256" key="12">
    <source>
        <dbReference type="PROSITE-ProRule" id="PRU00076"/>
    </source>
</evidence>
<dbReference type="InterPro" id="IPR011009">
    <property type="entry name" value="Kinase-like_dom_sf"/>
</dbReference>
<keyword evidence="5" id="KW-0732">Signal</keyword>